<dbReference type="KEGG" id="tvd:SG34_029440"/>
<dbReference type="PANTHER" id="PTHR34700">
    <property type="entry name" value="POTASSIUM BINDING PROTEIN KBP"/>
    <property type="match status" value="1"/>
</dbReference>
<protein>
    <submittedName>
        <fullName evidence="3">LysM peptidoglycan-binding domain-containing protein</fullName>
    </submittedName>
</protein>
<reference evidence="3 4" key="1">
    <citation type="journal article" date="2015" name="Genome Announc.">
        <title>Draft Genome Sequences of Marine Isolates of Thalassomonas viridans and Thalassomonas actiniarum.</title>
        <authorList>
            <person name="Olonade I."/>
            <person name="van Zyl L.J."/>
            <person name="Trindade M."/>
        </authorList>
    </citation>
    <scope>NUCLEOTIDE SEQUENCE [LARGE SCALE GENOMIC DNA]</scope>
    <source>
        <strain evidence="3 4">XOM25</strain>
    </source>
</reference>
<proteinExistence type="predicted"/>
<dbReference type="PANTHER" id="PTHR34700:SF4">
    <property type="entry name" value="PHAGE-LIKE ELEMENT PBSX PROTEIN XKDP"/>
    <property type="match status" value="1"/>
</dbReference>
<keyword evidence="4" id="KW-1185">Reference proteome</keyword>
<dbReference type="Pfam" id="PF01476">
    <property type="entry name" value="LysM"/>
    <property type="match status" value="1"/>
</dbReference>
<dbReference type="Gene3D" id="3.10.350.10">
    <property type="entry name" value="LysM domain"/>
    <property type="match status" value="1"/>
</dbReference>
<dbReference type="CDD" id="cd00118">
    <property type="entry name" value="LysM"/>
    <property type="match status" value="1"/>
</dbReference>
<feature type="signal peptide" evidence="1">
    <location>
        <begin position="1"/>
        <end position="20"/>
    </location>
</feature>
<accession>A0AAF0C9K8</accession>
<feature type="chain" id="PRO_5042222212" evidence="1">
    <location>
        <begin position="21"/>
        <end position="362"/>
    </location>
</feature>
<name>A0AAF0C9K8_9GAMM</name>
<feature type="domain" description="LysM" evidence="2">
    <location>
        <begin position="31"/>
        <end position="79"/>
    </location>
</feature>
<evidence type="ECO:0000259" key="2">
    <source>
        <dbReference type="PROSITE" id="PS51782"/>
    </source>
</evidence>
<dbReference type="InterPro" id="IPR036779">
    <property type="entry name" value="LysM_dom_sf"/>
</dbReference>
<reference evidence="3 4" key="2">
    <citation type="journal article" date="2022" name="Mar. Drugs">
        <title>Bioassay-Guided Fractionation Leads to the Detection of Cholic Acid Generated by the Rare Thalassomonas sp.</title>
        <authorList>
            <person name="Pheiffer F."/>
            <person name="Schneider Y.K."/>
            <person name="Hansen E.H."/>
            <person name="Andersen J.H."/>
            <person name="Isaksson J."/>
            <person name="Busche T."/>
            <person name="R C."/>
            <person name="Kalinowski J."/>
            <person name="Zyl L.V."/>
            <person name="Trindade M."/>
        </authorList>
    </citation>
    <scope>NUCLEOTIDE SEQUENCE [LARGE SCALE GENOMIC DNA]</scope>
    <source>
        <strain evidence="3 4">XOM25</strain>
    </source>
</reference>
<dbReference type="PROSITE" id="PS51782">
    <property type="entry name" value="LYSM"/>
    <property type="match status" value="1"/>
</dbReference>
<dbReference type="Proteomes" id="UP000032352">
    <property type="component" value="Chromosome"/>
</dbReference>
<dbReference type="InterPro" id="IPR052196">
    <property type="entry name" value="Bact_Kbp"/>
</dbReference>
<dbReference type="InterPro" id="IPR018392">
    <property type="entry name" value="LysM"/>
</dbReference>
<evidence type="ECO:0000313" key="3">
    <source>
        <dbReference type="EMBL" id="WDE05355.1"/>
    </source>
</evidence>
<gene>
    <name evidence="3" type="ORF">SG34_029440</name>
</gene>
<organism evidence="3 4">
    <name type="scientific">Thalassomonas viridans</name>
    <dbReference type="NCBI Taxonomy" id="137584"/>
    <lineage>
        <taxon>Bacteria</taxon>
        <taxon>Pseudomonadati</taxon>
        <taxon>Pseudomonadota</taxon>
        <taxon>Gammaproteobacteria</taxon>
        <taxon>Alteromonadales</taxon>
        <taxon>Colwelliaceae</taxon>
        <taxon>Thalassomonas</taxon>
    </lineage>
</organism>
<sequence>MIIKRHLLIMCLFLPFMAMADVLQIKPDAPKSYVVKKGDTLWDISAIFLNQPWLWPKLWRLNPQIKNPHLIYPGDKLRLVYDEQGQPMLVKGKPELKWSPKVRTKLKDQTAISTISLDVIAPYLRYESFFTEQELELLPYILGSDEAYKSSIDGFRVYVKGDLEVGRSYALYQKGPALHDPDTGELLGYQVDLVATAQALRAGNIQDKVPSTLYVSDIQQEIHAGDFVVPVNQGQLLPSYFTMQAVAADVRGAIIQSASGGREFGKSEVVMINRGAADKIQPGDVMTIKRTSPSVVESSSGPVYTEDAPRWSRMANAGESDYKMPEESLGQAMVFKVYDKVSMALILKSSKAVRLRDTVTAP</sequence>
<dbReference type="SUPFAM" id="SSF54106">
    <property type="entry name" value="LysM domain"/>
    <property type="match status" value="1"/>
</dbReference>
<keyword evidence="1" id="KW-0732">Signal</keyword>
<evidence type="ECO:0000313" key="4">
    <source>
        <dbReference type="Proteomes" id="UP000032352"/>
    </source>
</evidence>
<dbReference type="SMART" id="SM00257">
    <property type="entry name" value="LysM"/>
    <property type="match status" value="1"/>
</dbReference>
<dbReference type="EMBL" id="CP059733">
    <property type="protein sequence ID" value="WDE05355.1"/>
    <property type="molecule type" value="Genomic_DNA"/>
</dbReference>
<dbReference type="AlphaFoldDB" id="A0AAF0C9K8"/>
<evidence type="ECO:0000256" key="1">
    <source>
        <dbReference type="SAM" id="SignalP"/>
    </source>
</evidence>